<dbReference type="InterPro" id="IPR050469">
    <property type="entry name" value="Diguanylate_Cyclase"/>
</dbReference>
<dbReference type="InterPro" id="IPR000160">
    <property type="entry name" value="GGDEF_dom"/>
</dbReference>
<keyword evidence="3" id="KW-0812">Transmembrane</keyword>
<dbReference type="SUPFAM" id="SSF55073">
    <property type="entry name" value="Nucleotide cyclase"/>
    <property type="match status" value="1"/>
</dbReference>
<dbReference type="RefSeq" id="WP_086435373.1">
    <property type="nucleotide sequence ID" value="NZ_FXWH01000003.1"/>
</dbReference>
<dbReference type="GO" id="GO:0052621">
    <property type="term" value="F:diguanylate cyclase activity"/>
    <property type="evidence" value="ECO:0007669"/>
    <property type="project" value="UniProtKB-EC"/>
</dbReference>
<sequence length="590" mass="66997">MGLKTVVPVHFIWLIAALLLANVSHAKTIPGDFNGYQDDNLSAINISDLSLMPVRQPAEFLMADRNVSIDSLPLYRFRPLRTENLNQGLTDQAFWVRFRVKNDRLNNSRQWVLYHEHPYMDYMTVYVQNKDGNLIQHSLSDRRPFTDRPIDFRTLAVAHRTPPQSHTDVYVRLSFSGHETMSLSLFLASPVEFNKMAQDTMLQQGLYFGVMLLLLVVAVVFGVMLRQRVYWYYALFIVSSGLMWAKLTGLSYQYLWPQSVFMQNEGFNIIFLLTSITALQFSRVFLETPRLLPRWDKTISVLQVIMLAGIGLRLLGVYEEVLVLSYVSLCTLILLPILGWRAYRKGLVYARWYSIAWSFYAVGLLLSVISAGTNVFGWGMAPLGYAQLGSIIEAVFLLIALGERLVSWEKDRTEALKEALSDEITGLGNRRKLQAAYQEARKRFTGEGSPEFLALLAIDRFDDLLEQHGHEAADTVLKDIGATLRGLSRDEDVSVRYAGEEFVLLLQAPSLRAAYELIERIREDFEQTPTQYRGLFIKHTFTAGLTEVTAGGKFISQQEAIVRAETALKQARAAGGNRCTIYRPGTQNQE</sequence>
<dbReference type="GO" id="GO:0005886">
    <property type="term" value="C:plasma membrane"/>
    <property type="evidence" value="ECO:0007669"/>
    <property type="project" value="TreeGrafter"/>
</dbReference>
<evidence type="ECO:0000313" key="6">
    <source>
        <dbReference type="Proteomes" id="UP000194450"/>
    </source>
</evidence>
<feature type="transmembrane region" description="Helical" evidence="3">
    <location>
        <begin position="298"/>
        <end position="315"/>
    </location>
</feature>
<dbReference type="SMART" id="SM00267">
    <property type="entry name" value="GGDEF"/>
    <property type="match status" value="1"/>
</dbReference>
<evidence type="ECO:0000256" key="2">
    <source>
        <dbReference type="ARBA" id="ARBA00034247"/>
    </source>
</evidence>
<keyword evidence="6" id="KW-1185">Reference proteome</keyword>
<dbReference type="Pfam" id="PF00990">
    <property type="entry name" value="GGDEF"/>
    <property type="match status" value="1"/>
</dbReference>
<feature type="transmembrane region" description="Helical" evidence="3">
    <location>
        <begin position="321"/>
        <end position="340"/>
    </location>
</feature>
<dbReference type="NCBIfam" id="TIGR00254">
    <property type="entry name" value="GGDEF"/>
    <property type="match status" value="1"/>
</dbReference>
<evidence type="ECO:0000256" key="3">
    <source>
        <dbReference type="SAM" id="Phobius"/>
    </source>
</evidence>
<dbReference type="AlphaFoldDB" id="A0A1Y6FYG1"/>
<feature type="domain" description="GGDEF" evidence="4">
    <location>
        <begin position="449"/>
        <end position="584"/>
    </location>
</feature>
<feature type="transmembrane region" description="Helical" evidence="3">
    <location>
        <begin position="267"/>
        <end position="286"/>
    </location>
</feature>
<dbReference type="InterPro" id="IPR043128">
    <property type="entry name" value="Rev_trsase/Diguanyl_cyclase"/>
</dbReference>
<name>A0A1Y6FYG1_9GAMM</name>
<evidence type="ECO:0000313" key="5">
    <source>
        <dbReference type="EMBL" id="SMQ80487.1"/>
    </source>
</evidence>
<dbReference type="EMBL" id="FXWH01000003">
    <property type="protein sequence ID" value="SMQ80487.1"/>
    <property type="molecule type" value="Genomic_DNA"/>
</dbReference>
<dbReference type="GO" id="GO:0043709">
    <property type="term" value="P:cell adhesion involved in single-species biofilm formation"/>
    <property type="evidence" value="ECO:0007669"/>
    <property type="project" value="TreeGrafter"/>
</dbReference>
<organism evidence="5 6">
    <name type="scientific">Pseudidiomarina planktonica</name>
    <dbReference type="NCBI Taxonomy" id="1323738"/>
    <lineage>
        <taxon>Bacteria</taxon>
        <taxon>Pseudomonadati</taxon>
        <taxon>Pseudomonadota</taxon>
        <taxon>Gammaproteobacteria</taxon>
        <taxon>Alteromonadales</taxon>
        <taxon>Idiomarinaceae</taxon>
        <taxon>Pseudidiomarina</taxon>
    </lineage>
</organism>
<evidence type="ECO:0000259" key="4">
    <source>
        <dbReference type="PROSITE" id="PS50887"/>
    </source>
</evidence>
<dbReference type="PANTHER" id="PTHR45138:SF9">
    <property type="entry name" value="DIGUANYLATE CYCLASE DGCM-RELATED"/>
    <property type="match status" value="1"/>
</dbReference>
<dbReference type="Pfam" id="PF07696">
    <property type="entry name" value="7TMR-DISMED2"/>
    <property type="match status" value="1"/>
</dbReference>
<protein>
    <recommendedName>
        <fullName evidence="1">diguanylate cyclase</fullName>
        <ecNumber evidence="1">2.7.7.65</ecNumber>
    </recommendedName>
</protein>
<dbReference type="GO" id="GO:1902201">
    <property type="term" value="P:negative regulation of bacterial-type flagellum-dependent cell motility"/>
    <property type="evidence" value="ECO:0007669"/>
    <property type="project" value="TreeGrafter"/>
</dbReference>
<evidence type="ECO:0000256" key="1">
    <source>
        <dbReference type="ARBA" id="ARBA00012528"/>
    </source>
</evidence>
<dbReference type="PANTHER" id="PTHR45138">
    <property type="entry name" value="REGULATORY COMPONENTS OF SENSORY TRANSDUCTION SYSTEM"/>
    <property type="match status" value="1"/>
</dbReference>
<feature type="transmembrane region" description="Helical" evidence="3">
    <location>
        <begin position="230"/>
        <end position="247"/>
    </location>
</feature>
<dbReference type="InterPro" id="IPR011623">
    <property type="entry name" value="7TMR_DISM_rcpt_extracell_dom1"/>
</dbReference>
<dbReference type="OrthoDB" id="5289013at2"/>
<dbReference type="Proteomes" id="UP000194450">
    <property type="component" value="Unassembled WGS sequence"/>
</dbReference>
<feature type="transmembrane region" description="Helical" evidence="3">
    <location>
        <begin position="383"/>
        <end position="402"/>
    </location>
</feature>
<keyword evidence="3" id="KW-1133">Transmembrane helix</keyword>
<feature type="transmembrane region" description="Helical" evidence="3">
    <location>
        <begin position="352"/>
        <end position="371"/>
    </location>
</feature>
<dbReference type="InterPro" id="IPR011622">
    <property type="entry name" value="7TMR_DISM_rcpt_extracell_dom2"/>
</dbReference>
<dbReference type="Gene3D" id="3.30.70.270">
    <property type="match status" value="1"/>
</dbReference>
<keyword evidence="3" id="KW-0472">Membrane</keyword>
<dbReference type="Gene3D" id="2.60.40.2380">
    <property type="match status" value="1"/>
</dbReference>
<dbReference type="InterPro" id="IPR029787">
    <property type="entry name" value="Nucleotide_cyclase"/>
</dbReference>
<proteinExistence type="predicted"/>
<dbReference type="CDD" id="cd01949">
    <property type="entry name" value="GGDEF"/>
    <property type="match status" value="1"/>
</dbReference>
<dbReference type="PROSITE" id="PS50887">
    <property type="entry name" value="GGDEF"/>
    <property type="match status" value="1"/>
</dbReference>
<comment type="catalytic activity">
    <reaction evidence="2">
        <text>2 GTP = 3',3'-c-di-GMP + 2 diphosphate</text>
        <dbReference type="Rhea" id="RHEA:24898"/>
        <dbReference type="ChEBI" id="CHEBI:33019"/>
        <dbReference type="ChEBI" id="CHEBI:37565"/>
        <dbReference type="ChEBI" id="CHEBI:58805"/>
        <dbReference type="EC" id="2.7.7.65"/>
    </reaction>
</comment>
<accession>A0A1Y6FYG1</accession>
<feature type="transmembrane region" description="Helical" evidence="3">
    <location>
        <begin position="205"/>
        <end position="223"/>
    </location>
</feature>
<reference evidence="6" key="1">
    <citation type="submission" date="2017-04" db="EMBL/GenBank/DDBJ databases">
        <authorList>
            <person name="Varghese N."/>
            <person name="Submissions S."/>
        </authorList>
    </citation>
    <scope>NUCLEOTIDE SEQUENCE [LARGE SCALE GENOMIC DNA]</scope>
</reference>
<dbReference type="EC" id="2.7.7.65" evidence="1"/>
<dbReference type="Pfam" id="PF07695">
    <property type="entry name" value="7TMR-DISM_7TM"/>
    <property type="match status" value="1"/>
</dbReference>
<gene>
    <name evidence="5" type="ORF">SAMN06297229_2245</name>
</gene>